<dbReference type="GO" id="GO:0016020">
    <property type="term" value="C:membrane"/>
    <property type="evidence" value="ECO:0007669"/>
    <property type="project" value="InterPro"/>
</dbReference>
<organism evidence="8 9">
    <name type="scientific">Orenia marismortui</name>
    <dbReference type="NCBI Taxonomy" id="46469"/>
    <lineage>
        <taxon>Bacteria</taxon>
        <taxon>Bacillati</taxon>
        <taxon>Bacillota</taxon>
        <taxon>Clostridia</taxon>
        <taxon>Halanaerobiales</taxon>
        <taxon>Halobacteroidaceae</taxon>
        <taxon>Orenia</taxon>
    </lineage>
</organism>
<proteinExistence type="inferred from homology"/>
<evidence type="ECO:0000256" key="2">
    <source>
        <dbReference type="ARBA" id="ARBA00022723"/>
    </source>
</evidence>
<evidence type="ECO:0000256" key="1">
    <source>
        <dbReference type="ARBA" id="ARBA00010587"/>
    </source>
</evidence>
<dbReference type="NCBIfam" id="NF033749">
    <property type="entry name" value="bact_hemeryth"/>
    <property type="match status" value="1"/>
</dbReference>
<keyword evidence="6" id="KW-0812">Transmembrane</keyword>
<dbReference type="GO" id="GO:0007165">
    <property type="term" value="P:signal transduction"/>
    <property type="evidence" value="ECO:0007669"/>
    <property type="project" value="UniProtKB-KW"/>
</dbReference>
<name>A0A4V3GWW1_9FIRM</name>
<dbReference type="Pfam" id="PF01814">
    <property type="entry name" value="Hemerythrin"/>
    <property type="match status" value="1"/>
</dbReference>
<comment type="similarity">
    <text evidence="1">Belongs to the hemerythrin family.</text>
</comment>
<dbReference type="STRING" id="926561.GCA_000379025_02486"/>
<dbReference type="PANTHER" id="PTHR32089">
    <property type="entry name" value="METHYL-ACCEPTING CHEMOTAXIS PROTEIN MCPB"/>
    <property type="match status" value="1"/>
</dbReference>
<dbReference type="SUPFAM" id="SSF58104">
    <property type="entry name" value="Methyl-accepting chemotaxis protein (MCP) signaling domain"/>
    <property type="match status" value="1"/>
</dbReference>
<sequence length="534" mass="60393">MSKESRTDKNYSNKLGLKFAIGAIISVLLSIPFSNFLNGVITKYLYNGDKTIYINKIVEYLILLLLIEMVLNLLVTKRIKKISNWVQRTRTSRLEADNIRLGINDEIDNLYREVINVNTDIVVDLDNTIKEIKKEIDNLSIYSNELSASSKEGNETIEETHELVENIMANIQEISASAEEVTGFAEESTAQTQLGRDNIEKTISSIQEINRLVDETVDIIKELNNNSQQIGEIIELITNIADQTNLLALNASIEAARAGEHGHGFAVVAEEIRQLSEETASATSDIIKIVKETQSKSTQGLNSIERVEAKAKEGKVIAENTDRVFFEIEESSQETALMIEQTANAAQDLADNSDKLVEESQIISRIFGVVSTSSEELAQMSHKVNKLVNKSDFNQDEADKVALVEWDDSYSVGVDIIDQQHKELFNRVNNLIMCNRLNKGKKEIGKTLDFLADYTVKHFEDEEKLQKKSAYPNYDAHKEIHDNFVQDVLDFKEKFDHDKIDTATMMDFNKTITRWLVQHVKGIDQKLGEHIKTS</sequence>
<dbReference type="AlphaFoldDB" id="A0A4V3GWW1"/>
<evidence type="ECO:0000259" key="7">
    <source>
        <dbReference type="PROSITE" id="PS50111"/>
    </source>
</evidence>
<keyword evidence="6" id="KW-1133">Transmembrane helix</keyword>
<keyword evidence="4 5" id="KW-0807">Transducer</keyword>
<dbReference type="InterPro" id="IPR035938">
    <property type="entry name" value="Hemerythrin-like_sf"/>
</dbReference>
<gene>
    <name evidence="8" type="ORF">C7959_14319</name>
</gene>
<dbReference type="Pfam" id="PF00015">
    <property type="entry name" value="MCPsignal"/>
    <property type="match status" value="1"/>
</dbReference>
<accession>A0A4V3GWW1</accession>
<dbReference type="NCBIfam" id="TIGR02481">
    <property type="entry name" value="hemeryth_dom"/>
    <property type="match status" value="1"/>
</dbReference>
<evidence type="ECO:0000256" key="3">
    <source>
        <dbReference type="ARBA" id="ARBA00023004"/>
    </source>
</evidence>
<dbReference type="InterPro" id="IPR012312">
    <property type="entry name" value="Hemerythrin-like"/>
</dbReference>
<dbReference type="SMART" id="SM00283">
    <property type="entry name" value="MA"/>
    <property type="match status" value="1"/>
</dbReference>
<keyword evidence="6" id="KW-0472">Membrane</keyword>
<dbReference type="CDD" id="cd11386">
    <property type="entry name" value="MCP_signal"/>
    <property type="match status" value="1"/>
</dbReference>
<comment type="caution">
    <text evidence="8">The sequence shown here is derived from an EMBL/GenBank/DDBJ whole genome shotgun (WGS) entry which is preliminary data.</text>
</comment>
<keyword evidence="3" id="KW-0408">Iron</keyword>
<dbReference type="RefSeq" id="WP_134118846.1">
    <property type="nucleotide sequence ID" value="NZ_SOEG01000043.1"/>
</dbReference>
<dbReference type="InterPro" id="IPR012827">
    <property type="entry name" value="Hemerythrin_metal-bd"/>
</dbReference>
<dbReference type="PROSITE" id="PS50111">
    <property type="entry name" value="CHEMOTAXIS_TRANSDUC_2"/>
    <property type="match status" value="1"/>
</dbReference>
<dbReference type="SUPFAM" id="SSF47188">
    <property type="entry name" value="Hemerythrin-like"/>
    <property type="match status" value="1"/>
</dbReference>
<evidence type="ECO:0000256" key="6">
    <source>
        <dbReference type="SAM" id="Phobius"/>
    </source>
</evidence>
<dbReference type="InterPro" id="IPR004089">
    <property type="entry name" value="MCPsignal_dom"/>
</dbReference>
<evidence type="ECO:0000313" key="9">
    <source>
        <dbReference type="Proteomes" id="UP000295832"/>
    </source>
</evidence>
<protein>
    <submittedName>
        <fullName evidence="8">Methyl-accepting chemotaxis sensory transducer</fullName>
    </submittedName>
</protein>
<dbReference type="Gene3D" id="1.20.120.50">
    <property type="entry name" value="Hemerythrin-like"/>
    <property type="match status" value="1"/>
</dbReference>
<feature type="transmembrane region" description="Helical" evidence="6">
    <location>
        <begin position="57"/>
        <end position="75"/>
    </location>
</feature>
<dbReference type="Gene3D" id="1.10.287.950">
    <property type="entry name" value="Methyl-accepting chemotaxis protein"/>
    <property type="match status" value="1"/>
</dbReference>
<evidence type="ECO:0000256" key="5">
    <source>
        <dbReference type="PROSITE-ProRule" id="PRU00284"/>
    </source>
</evidence>
<dbReference type="PANTHER" id="PTHR32089:SF112">
    <property type="entry name" value="LYSOZYME-LIKE PROTEIN-RELATED"/>
    <property type="match status" value="1"/>
</dbReference>
<keyword evidence="2" id="KW-0479">Metal-binding</keyword>
<dbReference type="GO" id="GO:0046872">
    <property type="term" value="F:metal ion binding"/>
    <property type="evidence" value="ECO:0007669"/>
    <property type="project" value="UniProtKB-KW"/>
</dbReference>
<dbReference type="EMBL" id="SOEG01000043">
    <property type="protein sequence ID" value="TDX45529.1"/>
    <property type="molecule type" value="Genomic_DNA"/>
</dbReference>
<reference evidence="8 9" key="1">
    <citation type="submission" date="2019-03" db="EMBL/GenBank/DDBJ databases">
        <title>Subsurface microbial communities from deep shales in Ohio and West Virginia, USA.</title>
        <authorList>
            <person name="Wrighton K."/>
        </authorList>
    </citation>
    <scope>NUCLEOTIDE SEQUENCE [LARGE SCALE GENOMIC DNA]</scope>
    <source>
        <strain evidence="8 9">MSL 6dP</strain>
    </source>
</reference>
<feature type="domain" description="Methyl-accepting transducer" evidence="7">
    <location>
        <begin position="128"/>
        <end position="364"/>
    </location>
</feature>
<dbReference type="Proteomes" id="UP000295832">
    <property type="component" value="Unassembled WGS sequence"/>
</dbReference>
<evidence type="ECO:0000313" key="8">
    <source>
        <dbReference type="EMBL" id="TDX45529.1"/>
    </source>
</evidence>
<evidence type="ECO:0000256" key="4">
    <source>
        <dbReference type="ARBA" id="ARBA00023224"/>
    </source>
</evidence>
<feature type="transmembrane region" description="Helical" evidence="6">
    <location>
        <begin position="15"/>
        <end position="37"/>
    </location>
</feature>
<keyword evidence="9" id="KW-1185">Reference proteome</keyword>
<dbReference type="CDD" id="cd12107">
    <property type="entry name" value="Hemerythrin"/>
    <property type="match status" value="1"/>
</dbReference>